<feature type="transmembrane region" description="Helical" evidence="1">
    <location>
        <begin position="188"/>
        <end position="209"/>
    </location>
</feature>
<proteinExistence type="predicted"/>
<evidence type="ECO:0000256" key="1">
    <source>
        <dbReference type="SAM" id="Phobius"/>
    </source>
</evidence>
<keyword evidence="1" id="KW-1133">Transmembrane helix</keyword>
<evidence type="ECO:0000313" key="2">
    <source>
        <dbReference type="EMBL" id="SDM91171.1"/>
    </source>
</evidence>
<dbReference type="RefSeq" id="WP_089698436.1">
    <property type="nucleotide sequence ID" value="NZ_FNHL01000004.1"/>
</dbReference>
<feature type="transmembrane region" description="Helical" evidence="1">
    <location>
        <begin position="328"/>
        <end position="346"/>
    </location>
</feature>
<dbReference type="OrthoDB" id="293659at2157"/>
<protein>
    <recommendedName>
        <fullName evidence="4">ABC-2 type transport system permease protein</fullName>
    </recommendedName>
</protein>
<keyword evidence="1" id="KW-0812">Transmembrane</keyword>
<feature type="transmembrane region" description="Helical" evidence="1">
    <location>
        <begin position="63"/>
        <end position="86"/>
    </location>
</feature>
<feature type="transmembrane region" description="Helical" evidence="1">
    <location>
        <begin position="352"/>
        <end position="373"/>
    </location>
</feature>
<organism evidence="2 3">
    <name type="scientific">Halogranum gelatinilyticum</name>
    <dbReference type="NCBI Taxonomy" id="660521"/>
    <lineage>
        <taxon>Archaea</taxon>
        <taxon>Methanobacteriati</taxon>
        <taxon>Methanobacteriota</taxon>
        <taxon>Stenosarchaea group</taxon>
        <taxon>Halobacteria</taxon>
        <taxon>Halobacteriales</taxon>
        <taxon>Haloferacaceae</taxon>
    </lineage>
</organism>
<accession>A0A1G9X3Q5</accession>
<evidence type="ECO:0000313" key="3">
    <source>
        <dbReference type="Proteomes" id="UP000199451"/>
    </source>
</evidence>
<sequence>MNGQTDLRHGLRIGRAEFLRSLRSYFGSTRRILGFFVVLLVLGGNALLSLPAVFLLARQVESVAAIPLFGPLATALPVGLLLLAALRTVERISGVDGEENLLTTVHPRALIVGLLLAELARLTLWFGVPIVLTAAVFAAGVGAPTLVVTTLVVVAPLICCTAVWGYALGMAVLRLLRRLPTVRRLAKVGGVLLFVAVIVGSQMAGQFAATTDVSLTSILTVLTVGPLTEYVALAFVGTPLSPPTGVGGVAVLVGWVALTPVGLVVAERQATALWFSDGPVRRERSAAADESARQPKHFSPPRPLAWHTAGHVAWGIIVRAIRKPQELVHLVAIVFFVGPVAGTLLQDGALNVPVLAGAGVVLGTYLSGATFGLNPLGDDRPQFPLLLLTAARPRTYVHGRIVAGLAVGVPVAVGVPLVAAALGGTPTVAAFAGFGLLSCLGAGLLAPGVGCLYPIYEERAVWGTETVSPSMLVVMGFMFATIIVTALGLVALWTLLGGGHLSVVVLVALGVFLLIVVGLPLVAYRYAVRRYRRYTVD</sequence>
<keyword evidence="1" id="KW-0472">Membrane</keyword>
<dbReference type="STRING" id="660521.SAMN04487949_2821"/>
<name>A0A1G9X3Q5_9EURY</name>
<feature type="transmembrane region" description="Helical" evidence="1">
    <location>
        <begin position="248"/>
        <end position="266"/>
    </location>
</feature>
<feature type="transmembrane region" description="Helical" evidence="1">
    <location>
        <begin position="501"/>
        <end position="524"/>
    </location>
</feature>
<feature type="transmembrane region" description="Helical" evidence="1">
    <location>
        <begin position="124"/>
        <end position="147"/>
    </location>
</feature>
<dbReference type="AlphaFoldDB" id="A0A1G9X3Q5"/>
<feature type="transmembrane region" description="Helical" evidence="1">
    <location>
        <begin position="153"/>
        <end position="176"/>
    </location>
</feature>
<feature type="transmembrane region" description="Helical" evidence="1">
    <location>
        <begin position="401"/>
        <end position="422"/>
    </location>
</feature>
<dbReference type="Proteomes" id="UP000199451">
    <property type="component" value="Unassembled WGS sequence"/>
</dbReference>
<feature type="transmembrane region" description="Helical" evidence="1">
    <location>
        <begin position="428"/>
        <end position="452"/>
    </location>
</feature>
<dbReference type="EMBL" id="FNHL01000004">
    <property type="protein sequence ID" value="SDM91171.1"/>
    <property type="molecule type" value="Genomic_DNA"/>
</dbReference>
<feature type="transmembrane region" description="Helical" evidence="1">
    <location>
        <begin position="32"/>
        <end position="57"/>
    </location>
</feature>
<evidence type="ECO:0008006" key="4">
    <source>
        <dbReference type="Google" id="ProtNLM"/>
    </source>
</evidence>
<reference evidence="3" key="1">
    <citation type="submission" date="2016-10" db="EMBL/GenBank/DDBJ databases">
        <authorList>
            <person name="Varghese N."/>
            <person name="Submissions S."/>
        </authorList>
    </citation>
    <scope>NUCLEOTIDE SEQUENCE [LARGE SCALE GENOMIC DNA]</scope>
    <source>
        <strain evidence="3">CGMCC 1.10119</strain>
    </source>
</reference>
<feature type="transmembrane region" description="Helical" evidence="1">
    <location>
        <begin position="472"/>
        <end position="495"/>
    </location>
</feature>
<gene>
    <name evidence="2" type="ORF">SAMN04487949_2821</name>
</gene>
<keyword evidence="3" id="KW-1185">Reference proteome</keyword>